<dbReference type="EMBL" id="BMMV01000003">
    <property type="protein sequence ID" value="GGJ81652.1"/>
    <property type="molecule type" value="Genomic_DNA"/>
</dbReference>
<accession>A0ABQ2E3Y0</accession>
<sequence>MTTGQHDPNTEGPTPNGEDLPALLLRLLAETGREQKELATQTGINYSRLNSWLTRTRGTSRIKMDDLRLLADALRGWGADVTPRQMVEASGRPVPGPAVEERERKLLDIYRSLPVQGQRALIQHAELLRGTMGSGK</sequence>
<keyword evidence="2" id="KW-1185">Reference proteome</keyword>
<evidence type="ECO:0000313" key="2">
    <source>
        <dbReference type="Proteomes" id="UP000660265"/>
    </source>
</evidence>
<gene>
    <name evidence="1" type="ORF">GCM10011583_11400</name>
</gene>
<dbReference type="InterPro" id="IPR001387">
    <property type="entry name" value="Cro/C1-type_HTH"/>
</dbReference>
<dbReference type="SUPFAM" id="SSF47413">
    <property type="entry name" value="lambda repressor-like DNA-binding domains"/>
    <property type="match status" value="1"/>
</dbReference>
<proteinExistence type="predicted"/>
<evidence type="ECO:0000313" key="1">
    <source>
        <dbReference type="EMBL" id="GGJ81652.1"/>
    </source>
</evidence>
<dbReference type="CDD" id="cd00093">
    <property type="entry name" value="HTH_XRE"/>
    <property type="match status" value="1"/>
</dbReference>
<reference evidence="2" key="1">
    <citation type="journal article" date="2019" name="Int. J. Syst. Evol. Microbiol.">
        <title>The Global Catalogue of Microorganisms (GCM) 10K type strain sequencing project: providing services to taxonomists for standard genome sequencing and annotation.</title>
        <authorList>
            <consortium name="The Broad Institute Genomics Platform"/>
            <consortium name="The Broad Institute Genome Sequencing Center for Infectious Disease"/>
            <person name="Wu L."/>
            <person name="Ma J."/>
        </authorList>
    </citation>
    <scope>NUCLEOTIDE SEQUENCE [LARGE SCALE GENOMIC DNA]</scope>
    <source>
        <strain evidence="2">CGMCC 4.7275</strain>
    </source>
</reference>
<dbReference type="InterPro" id="IPR010982">
    <property type="entry name" value="Lambda_DNA-bd_dom_sf"/>
</dbReference>
<dbReference type="RefSeq" id="WP_229700673.1">
    <property type="nucleotide sequence ID" value="NZ_BMMV01000003.1"/>
</dbReference>
<evidence type="ECO:0008006" key="3">
    <source>
        <dbReference type="Google" id="ProtNLM"/>
    </source>
</evidence>
<name>A0ABQ2E3Y0_9ACTN</name>
<organism evidence="1 2">
    <name type="scientific">Streptomyces camponoticapitis</name>
    <dbReference type="NCBI Taxonomy" id="1616125"/>
    <lineage>
        <taxon>Bacteria</taxon>
        <taxon>Bacillati</taxon>
        <taxon>Actinomycetota</taxon>
        <taxon>Actinomycetes</taxon>
        <taxon>Kitasatosporales</taxon>
        <taxon>Streptomycetaceae</taxon>
        <taxon>Streptomyces</taxon>
    </lineage>
</organism>
<protein>
    <recommendedName>
        <fullName evidence="3">HTH cro/C1-type domain-containing protein</fullName>
    </recommendedName>
</protein>
<dbReference type="Proteomes" id="UP000660265">
    <property type="component" value="Unassembled WGS sequence"/>
</dbReference>
<dbReference type="Gene3D" id="1.10.260.40">
    <property type="entry name" value="lambda repressor-like DNA-binding domains"/>
    <property type="match status" value="1"/>
</dbReference>
<comment type="caution">
    <text evidence="1">The sequence shown here is derived from an EMBL/GenBank/DDBJ whole genome shotgun (WGS) entry which is preliminary data.</text>
</comment>